<evidence type="ECO:0000256" key="1">
    <source>
        <dbReference type="SAM" id="MobiDB-lite"/>
    </source>
</evidence>
<name>A0AAW0CGI9_9AGAR</name>
<evidence type="ECO:0000313" key="2">
    <source>
        <dbReference type="EMBL" id="KAK7038131.1"/>
    </source>
</evidence>
<dbReference type="AlphaFoldDB" id="A0AAW0CGI9"/>
<protein>
    <submittedName>
        <fullName evidence="2">Uncharacterized protein</fullName>
    </submittedName>
</protein>
<accession>A0AAW0CGI9</accession>
<dbReference type="Proteomes" id="UP001362999">
    <property type="component" value="Unassembled WGS sequence"/>
</dbReference>
<evidence type="ECO:0000313" key="3">
    <source>
        <dbReference type="Proteomes" id="UP001362999"/>
    </source>
</evidence>
<organism evidence="2 3">
    <name type="scientific">Favolaschia claudopus</name>
    <dbReference type="NCBI Taxonomy" id="2862362"/>
    <lineage>
        <taxon>Eukaryota</taxon>
        <taxon>Fungi</taxon>
        <taxon>Dikarya</taxon>
        <taxon>Basidiomycota</taxon>
        <taxon>Agaricomycotina</taxon>
        <taxon>Agaricomycetes</taxon>
        <taxon>Agaricomycetidae</taxon>
        <taxon>Agaricales</taxon>
        <taxon>Marasmiineae</taxon>
        <taxon>Mycenaceae</taxon>
        <taxon>Favolaschia</taxon>
    </lineage>
</organism>
<proteinExistence type="predicted"/>
<keyword evidence="3" id="KW-1185">Reference proteome</keyword>
<gene>
    <name evidence="2" type="ORF">R3P38DRAFT_537997</name>
</gene>
<comment type="caution">
    <text evidence="2">The sequence shown here is derived from an EMBL/GenBank/DDBJ whole genome shotgun (WGS) entry which is preliminary data.</text>
</comment>
<dbReference type="EMBL" id="JAWWNJ010000017">
    <property type="protein sequence ID" value="KAK7038131.1"/>
    <property type="molecule type" value="Genomic_DNA"/>
</dbReference>
<reference evidence="2 3" key="1">
    <citation type="journal article" date="2024" name="J Genomics">
        <title>Draft genome sequencing and assembly of Favolaschia claudopus CIRM-BRFM 2984 isolated from oak limbs.</title>
        <authorList>
            <person name="Navarro D."/>
            <person name="Drula E."/>
            <person name="Chaduli D."/>
            <person name="Cazenave R."/>
            <person name="Ahrendt S."/>
            <person name="Wang J."/>
            <person name="Lipzen A."/>
            <person name="Daum C."/>
            <person name="Barry K."/>
            <person name="Grigoriev I.V."/>
            <person name="Favel A."/>
            <person name="Rosso M.N."/>
            <person name="Martin F."/>
        </authorList>
    </citation>
    <scope>NUCLEOTIDE SEQUENCE [LARGE SCALE GENOMIC DNA]</scope>
    <source>
        <strain evidence="2 3">CIRM-BRFM 2984</strain>
    </source>
</reference>
<sequence>MCGWFEVSTFYESGDRSGGSQTCYTRSQRQEGVYNLGTNACVYDKPFQVADFPPTMEALPEHLTRKPSLELTRFSSMFEKWDLASDESLPVSDTGSQLCDPESSTSSQTIASGTDSDTSGVSHMRQRTTTACEQCRMRKTKARHFLPPACLSNQNFSARAITLSAHAAQPEVSSVNTLSGSSAFAAQQRPDYGTPCLLLRLNFVSRGICCTVQSV</sequence>
<feature type="region of interest" description="Disordered" evidence="1">
    <location>
        <begin position="92"/>
        <end position="125"/>
    </location>
</feature>